<evidence type="ECO:0000313" key="2">
    <source>
        <dbReference type="EMBL" id="OAN53718.1"/>
    </source>
</evidence>
<evidence type="ECO:0000313" key="3">
    <source>
        <dbReference type="Proteomes" id="UP000078428"/>
    </source>
</evidence>
<dbReference type="Pfam" id="PF13770">
    <property type="entry name" value="DUF4169"/>
    <property type="match status" value="1"/>
</dbReference>
<dbReference type="InterPro" id="IPR025227">
    <property type="entry name" value="DUF4169"/>
</dbReference>
<comment type="caution">
    <text evidence="2">The sequence shown here is derived from an EMBL/GenBank/DDBJ whole genome shotgun (WGS) entry which is preliminary data.</text>
</comment>
<dbReference type="EMBL" id="LWQT01000039">
    <property type="protein sequence ID" value="OAN53718.1"/>
    <property type="molecule type" value="Genomic_DNA"/>
</dbReference>
<gene>
    <name evidence="2" type="ORF">A6A04_14040</name>
</gene>
<keyword evidence="3" id="KW-1185">Reference proteome</keyword>
<reference evidence="2 3" key="1">
    <citation type="submission" date="2016-04" db="EMBL/GenBank/DDBJ databases">
        <title>Draft genome sequence of freshwater magnetotactic bacteria Magnetospirillum marisnigri SP-1 and Magnetospirillum moscoviense BB-1.</title>
        <authorList>
            <person name="Koziaeva V."/>
            <person name="Dziuba M.V."/>
            <person name="Ivanov T.M."/>
            <person name="Kuznetsov B."/>
            <person name="Grouzdev D.S."/>
        </authorList>
    </citation>
    <scope>NUCLEOTIDE SEQUENCE [LARGE SCALE GENOMIC DNA]</scope>
    <source>
        <strain evidence="2 3">SP-1</strain>
    </source>
</reference>
<accession>A0A178MTX7</accession>
<organism evidence="2 3">
    <name type="scientific">Paramagnetospirillum marisnigri</name>
    <dbReference type="NCBI Taxonomy" id="1285242"/>
    <lineage>
        <taxon>Bacteria</taxon>
        <taxon>Pseudomonadati</taxon>
        <taxon>Pseudomonadota</taxon>
        <taxon>Alphaproteobacteria</taxon>
        <taxon>Rhodospirillales</taxon>
        <taxon>Magnetospirillaceae</taxon>
        <taxon>Paramagnetospirillum</taxon>
    </lineage>
</organism>
<name>A0A178MTX7_9PROT</name>
<protein>
    <recommendedName>
        <fullName evidence="4">DUF4169 domain-containing protein</fullName>
    </recommendedName>
</protein>
<dbReference type="AlphaFoldDB" id="A0A178MTX7"/>
<proteinExistence type="predicted"/>
<sequence length="77" mass="9042">MISGWRLHYFVGEQWREAKVPEIINLNRYRKARAKAEAQERAADNRVAFGRTKVEKTEARKAREKLDQALDGKKLED</sequence>
<evidence type="ECO:0000256" key="1">
    <source>
        <dbReference type="SAM" id="MobiDB-lite"/>
    </source>
</evidence>
<feature type="region of interest" description="Disordered" evidence="1">
    <location>
        <begin position="58"/>
        <end position="77"/>
    </location>
</feature>
<dbReference type="Proteomes" id="UP000078428">
    <property type="component" value="Unassembled WGS sequence"/>
</dbReference>
<evidence type="ECO:0008006" key="4">
    <source>
        <dbReference type="Google" id="ProtNLM"/>
    </source>
</evidence>